<proteinExistence type="predicted"/>
<gene>
    <name evidence="1" type="ORF">SCLCIDRAFT_1224525</name>
</gene>
<dbReference type="InParanoid" id="A0A0C3CS74"/>
<evidence type="ECO:0000313" key="1">
    <source>
        <dbReference type="EMBL" id="KIM51440.1"/>
    </source>
</evidence>
<reference evidence="2" key="2">
    <citation type="submission" date="2015-01" db="EMBL/GenBank/DDBJ databases">
        <title>Evolutionary Origins and Diversification of the Mycorrhizal Mutualists.</title>
        <authorList>
            <consortium name="DOE Joint Genome Institute"/>
            <consortium name="Mycorrhizal Genomics Consortium"/>
            <person name="Kohler A."/>
            <person name="Kuo A."/>
            <person name="Nagy L.G."/>
            <person name="Floudas D."/>
            <person name="Copeland A."/>
            <person name="Barry K.W."/>
            <person name="Cichocki N."/>
            <person name="Veneault-Fourrey C."/>
            <person name="LaButti K."/>
            <person name="Lindquist E.A."/>
            <person name="Lipzen A."/>
            <person name="Lundell T."/>
            <person name="Morin E."/>
            <person name="Murat C."/>
            <person name="Riley R."/>
            <person name="Ohm R."/>
            <person name="Sun H."/>
            <person name="Tunlid A."/>
            <person name="Henrissat B."/>
            <person name="Grigoriev I.V."/>
            <person name="Hibbett D.S."/>
            <person name="Martin F."/>
        </authorList>
    </citation>
    <scope>NUCLEOTIDE SEQUENCE [LARGE SCALE GENOMIC DNA]</scope>
    <source>
        <strain evidence="2">Foug A</strain>
    </source>
</reference>
<protein>
    <submittedName>
        <fullName evidence="1">Uncharacterized protein</fullName>
    </submittedName>
</protein>
<keyword evidence="2" id="KW-1185">Reference proteome</keyword>
<organism evidence="1 2">
    <name type="scientific">Scleroderma citrinum Foug A</name>
    <dbReference type="NCBI Taxonomy" id="1036808"/>
    <lineage>
        <taxon>Eukaryota</taxon>
        <taxon>Fungi</taxon>
        <taxon>Dikarya</taxon>
        <taxon>Basidiomycota</taxon>
        <taxon>Agaricomycotina</taxon>
        <taxon>Agaricomycetes</taxon>
        <taxon>Agaricomycetidae</taxon>
        <taxon>Boletales</taxon>
        <taxon>Sclerodermatineae</taxon>
        <taxon>Sclerodermataceae</taxon>
        <taxon>Scleroderma</taxon>
    </lineage>
</organism>
<dbReference type="EMBL" id="KN822257">
    <property type="protein sequence ID" value="KIM51440.1"/>
    <property type="molecule type" value="Genomic_DNA"/>
</dbReference>
<dbReference type="Proteomes" id="UP000053989">
    <property type="component" value="Unassembled WGS sequence"/>
</dbReference>
<dbReference type="HOGENOM" id="CLU_1714377_0_0_1"/>
<reference evidence="1 2" key="1">
    <citation type="submission" date="2014-04" db="EMBL/GenBank/DDBJ databases">
        <authorList>
            <consortium name="DOE Joint Genome Institute"/>
            <person name="Kuo A."/>
            <person name="Kohler A."/>
            <person name="Nagy L.G."/>
            <person name="Floudas D."/>
            <person name="Copeland A."/>
            <person name="Barry K.W."/>
            <person name="Cichocki N."/>
            <person name="Veneault-Fourrey C."/>
            <person name="LaButti K."/>
            <person name="Lindquist E.A."/>
            <person name="Lipzen A."/>
            <person name="Lundell T."/>
            <person name="Morin E."/>
            <person name="Murat C."/>
            <person name="Sun H."/>
            <person name="Tunlid A."/>
            <person name="Henrissat B."/>
            <person name="Grigoriev I.V."/>
            <person name="Hibbett D.S."/>
            <person name="Martin F."/>
            <person name="Nordberg H.P."/>
            <person name="Cantor M.N."/>
            <person name="Hua S.X."/>
        </authorList>
    </citation>
    <scope>NUCLEOTIDE SEQUENCE [LARGE SCALE GENOMIC DNA]</scope>
    <source>
        <strain evidence="1 2">Foug A</strain>
    </source>
</reference>
<dbReference type="AlphaFoldDB" id="A0A0C3CS74"/>
<dbReference type="OrthoDB" id="5122891at2759"/>
<sequence>MRSCTTPVLREQLGDYGCFDNSDDFHREGNILDDFNPRSLNAYIGPEQHRVDELQGYNRDSDIVKIHCCRPLSLCSGATLHKPISLSLPSNDHINSTLVFLSARSINRYLVTRIIQCDQFTEHRRGLFGEPTCTEVFHIVLVHLCKAICLAPR</sequence>
<accession>A0A0C3CS74</accession>
<evidence type="ECO:0000313" key="2">
    <source>
        <dbReference type="Proteomes" id="UP000053989"/>
    </source>
</evidence>
<name>A0A0C3CS74_9AGAM</name>